<evidence type="ECO:0000313" key="4">
    <source>
        <dbReference type="Proteomes" id="UP001596406"/>
    </source>
</evidence>
<dbReference type="Proteomes" id="UP001596406">
    <property type="component" value="Unassembled WGS sequence"/>
</dbReference>
<dbReference type="EC" id="2.4.-.-" evidence="3"/>
<reference evidence="3 4" key="1">
    <citation type="journal article" date="2019" name="Int. J. Syst. Evol. Microbiol.">
        <title>The Global Catalogue of Microorganisms (GCM) 10K type strain sequencing project: providing services to taxonomists for standard genome sequencing and annotation.</title>
        <authorList>
            <consortium name="The Broad Institute Genomics Platform"/>
            <consortium name="The Broad Institute Genome Sequencing Center for Infectious Disease"/>
            <person name="Wu L."/>
            <person name="Ma J."/>
        </authorList>
    </citation>
    <scope>NUCLEOTIDE SEQUENCE [LARGE SCALE GENOMIC DNA]</scope>
    <source>
        <strain evidence="3 4">PSRA2</strain>
    </source>
</reference>
<dbReference type="InterPro" id="IPR028098">
    <property type="entry name" value="Glyco_trans_4-like_N"/>
</dbReference>
<dbReference type="EMBL" id="JBHSXM010000001">
    <property type="protein sequence ID" value="MFC6835095.1"/>
    <property type="molecule type" value="Genomic_DNA"/>
</dbReference>
<dbReference type="Pfam" id="PF00534">
    <property type="entry name" value="Glycos_transf_1"/>
    <property type="match status" value="1"/>
</dbReference>
<evidence type="ECO:0000313" key="3">
    <source>
        <dbReference type="EMBL" id="MFC6835095.1"/>
    </source>
</evidence>
<dbReference type="CDD" id="cd03801">
    <property type="entry name" value="GT4_PimA-like"/>
    <property type="match status" value="1"/>
</dbReference>
<name>A0ABD5U3I6_9EURY</name>
<gene>
    <name evidence="3" type="ORF">ACFQHK_01065</name>
</gene>
<keyword evidence="3" id="KW-0808">Transferase</keyword>
<accession>A0ABD5U3I6</accession>
<proteinExistence type="predicted"/>
<feature type="domain" description="Glycosyltransferase subfamily 4-like N-terminal" evidence="2">
    <location>
        <begin position="27"/>
        <end position="188"/>
    </location>
</feature>
<dbReference type="GO" id="GO:0016757">
    <property type="term" value="F:glycosyltransferase activity"/>
    <property type="evidence" value="ECO:0007669"/>
    <property type="project" value="UniProtKB-KW"/>
</dbReference>
<feature type="domain" description="Glycosyl transferase family 1" evidence="1">
    <location>
        <begin position="193"/>
        <end position="347"/>
    </location>
</feature>
<sequence length="384" mass="44186">MNDNPHICFISPWLYRYIEQEDGKASGGAERQQHLIASELRERGYDVSVIVGDFGQPERYEVDGFDLWKGCPTDVAGPREMLNRVYQLRKTMKAVDADVYYVRGGPRLHFVTLLLAKSLGKDRLFCIANDSDVDPEYLERRYGRAFTKLYLRSIGETEYLVAQTERQRARIREQVGVDPTVIPNGYDLPPRSELLEQDDREYVLWIGTSDRDKKKPLRLLELADSLPEEEFVMVCQQESSDAFYAELAGIVEDRPNMEFVPGVAPDAIHDYYREASLLVNTSDYEGFPNTFLEAWRYAVPVVSQRFSLDVFEEGIGIESGSMKRLVEDVGRLQRDVDERREMGERARAYVEEHYQLEAVVDRYEEVLNGTRERGKSKSVVSSSD</sequence>
<dbReference type="InterPro" id="IPR001296">
    <property type="entry name" value="Glyco_trans_1"/>
</dbReference>
<comment type="caution">
    <text evidence="3">The sequence shown here is derived from an EMBL/GenBank/DDBJ whole genome shotgun (WGS) entry which is preliminary data.</text>
</comment>
<evidence type="ECO:0000259" key="2">
    <source>
        <dbReference type="Pfam" id="PF13439"/>
    </source>
</evidence>
<dbReference type="Pfam" id="PF13439">
    <property type="entry name" value="Glyco_transf_4"/>
    <property type="match status" value="1"/>
</dbReference>
<organism evidence="3 4">
    <name type="scientific">Halomarina ordinaria</name>
    <dbReference type="NCBI Taxonomy" id="3033939"/>
    <lineage>
        <taxon>Archaea</taxon>
        <taxon>Methanobacteriati</taxon>
        <taxon>Methanobacteriota</taxon>
        <taxon>Stenosarchaea group</taxon>
        <taxon>Halobacteria</taxon>
        <taxon>Halobacteriales</taxon>
        <taxon>Natronomonadaceae</taxon>
        <taxon>Halomarina</taxon>
    </lineage>
</organism>
<dbReference type="AlphaFoldDB" id="A0ABD5U3I6"/>
<keyword evidence="4" id="KW-1185">Reference proteome</keyword>
<dbReference type="SUPFAM" id="SSF53756">
    <property type="entry name" value="UDP-Glycosyltransferase/glycogen phosphorylase"/>
    <property type="match status" value="1"/>
</dbReference>
<dbReference type="PANTHER" id="PTHR12526">
    <property type="entry name" value="GLYCOSYLTRANSFERASE"/>
    <property type="match status" value="1"/>
</dbReference>
<dbReference type="Gene3D" id="3.40.50.2000">
    <property type="entry name" value="Glycogen Phosphorylase B"/>
    <property type="match status" value="2"/>
</dbReference>
<dbReference type="RefSeq" id="WP_304446803.1">
    <property type="nucleotide sequence ID" value="NZ_JARRAH010000001.1"/>
</dbReference>
<keyword evidence="3" id="KW-0328">Glycosyltransferase</keyword>
<protein>
    <submittedName>
        <fullName evidence="3">Glycosyltransferase family 4 protein</fullName>
        <ecNumber evidence="3">2.4.-.-</ecNumber>
    </submittedName>
</protein>
<evidence type="ECO:0000259" key="1">
    <source>
        <dbReference type="Pfam" id="PF00534"/>
    </source>
</evidence>